<sequence>MTREEFISRSEAILLSRAMAQTEINRILEGRLYESFAPGFKFQVRDCIKLLVDTTHADLFQPAPQPAPQVIVIQQPSPTPKTTKKNDDSLTITAVLVVLVLILAAIFFIPSVKATVFGFFGNMNPTSSGSSDCGQSNSTYLNFVEMKTKAGQTIISPEKTPRLVDSESYICFADDEMGKFYAQSIQTDQGSVDGRMALASLITSETSKSKNKEGDNVWKKELYNKVYSAIDPALFLPMDKAGFSYAILPALITSTQAATPLPGQKSPQSTQPNSQPVIPTSTQLIVSANNQTAFEKYSAIVGEDAAKTAFTQDPGQQCYAAFVAKWEDFTGNTPLTEVLKLLGPAGYSIQPNNTAHLARTWDKDASGYSGCVTISNVTTTYPQGSWRISTFGEIATIHWFPGYGTSEVQAGNIWISSVYSDQPTPQPTPPPTPIVEITYLRGWMAANLFTELYTPNCPIEPLRGQVPLTTLGGNTYVVIVDFVIDTAAALRYSQYDCTQAGGLHFYASDPGKGGAQLEYLNSVFVWPMSKATVQWPTTTPGGPANYPPDGSKISLADLLLYLDEVGQITAYSMCSGYVNGYITGWPTEVPIRMNAVTYLVDFSPISARLETTVFCHDTTVNGKLVPGQNINLTLSSIGSPGGFPWITWNGWYISPFK</sequence>
<comment type="caution">
    <text evidence="3">The sequence shown here is derived from an EMBL/GenBank/DDBJ whole genome shotgun (WGS) entry which is preliminary data.</text>
</comment>
<accession>A0A0G1K628</accession>
<keyword evidence="2" id="KW-0472">Membrane</keyword>
<gene>
    <name evidence="3" type="ORF">UW44_C0008G0109</name>
</gene>
<dbReference type="Proteomes" id="UP000034006">
    <property type="component" value="Unassembled WGS sequence"/>
</dbReference>
<reference evidence="3 4" key="1">
    <citation type="journal article" date="2015" name="Nature">
        <title>rRNA introns, odd ribosomes, and small enigmatic genomes across a large radiation of phyla.</title>
        <authorList>
            <person name="Brown C.T."/>
            <person name="Hug L.A."/>
            <person name="Thomas B.C."/>
            <person name="Sharon I."/>
            <person name="Castelle C.J."/>
            <person name="Singh A."/>
            <person name="Wilkins M.J."/>
            <person name="Williams K.H."/>
            <person name="Banfield J.F."/>
        </authorList>
    </citation>
    <scope>NUCLEOTIDE SEQUENCE [LARGE SCALE GENOMIC DNA]</scope>
</reference>
<feature type="transmembrane region" description="Helical" evidence="2">
    <location>
        <begin position="90"/>
        <end position="109"/>
    </location>
</feature>
<protein>
    <submittedName>
        <fullName evidence="3">Uncharacterized protein</fullName>
    </submittedName>
</protein>
<evidence type="ECO:0000313" key="3">
    <source>
        <dbReference type="EMBL" id="KKT51787.1"/>
    </source>
</evidence>
<evidence type="ECO:0000313" key="4">
    <source>
        <dbReference type="Proteomes" id="UP000034006"/>
    </source>
</evidence>
<dbReference type="PATRIC" id="fig|1618387.3.peg.742"/>
<keyword evidence="2" id="KW-0812">Transmembrane</keyword>
<keyword evidence="2" id="KW-1133">Transmembrane helix</keyword>
<organism evidence="3 4">
    <name type="scientific">Candidatus Collierbacteria bacterium GW2011_GWB2_44_22</name>
    <dbReference type="NCBI Taxonomy" id="1618387"/>
    <lineage>
        <taxon>Bacteria</taxon>
        <taxon>Candidatus Collieribacteriota</taxon>
    </lineage>
</organism>
<dbReference type="STRING" id="1618387.UW44_C0008G0109"/>
<name>A0A0G1K628_9BACT</name>
<evidence type="ECO:0000256" key="2">
    <source>
        <dbReference type="SAM" id="Phobius"/>
    </source>
</evidence>
<dbReference type="AlphaFoldDB" id="A0A0G1K628"/>
<feature type="compositionally biased region" description="Polar residues" evidence="1">
    <location>
        <begin position="265"/>
        <end position="277"/>
    </location>
</feature>
<evidence type="ECO:0000256" key="1">
    <source>
        <dbReference type="SAM" id="MobiDB-lite"/>
    </source>
</evidence>
<dbReference type="EMBL" id="LCIH01000008">
    <property type="protein sequence ID" value="KKT51787.1"/>
    <property type="molecule type" value="Genomic_DNA"/>
</dbReference>
<proteinExistence type="predicted"/>
<feature type="region of interest" description="Disordered" evidence="1">
    <location>
        <begin position="258"/>
        <end position="277"/>
    </location>
</feature>